<evidence type="ECO:0000256" key="9">
    <source>
        <dbReference type="PROSITE-ProRule" id="PRU01248"/>
    </source>
</evidence>
<proteinExistence type="predicted"/>
<dbReference type="Gene3D" id="1.10.150.130">
    <property type="match status" value="1"/>
</dbReference>
<dbReference type="KEGG" id="cad:Curi_c15290"/>
<dbReference type="GO" id="GO:0006310">
    <property type="term" value="P:DNA recombination"/>
    <property type="evidence" value="ECO:0007669"/>
    <property type="project" value="UniProtKB-KW"/>
</dbReference>
<name>K0AXJ0_GOTA9</name>
<keyword evidence="13" id="KW-1185">Reference proteome</keyword>
<feature type="domain" description="Core-binding (CB)" evidence="11">
    <location>
        <begin position="5"/>
        <end position="110"/>
    </location>
</feature>
<dbReference type="InterPro" id="IPR002104">
    <property type="entry name" value="Integrase_catalytic"/>
</dbReference>
<dbReference type="PANTHER" id="PTHR30349">
    <property type="entry name" value="PHAGE INTEGRASE-RELATED"/>
    <property type="match status" value="1"/>
</dbReference>
<keyword evidence="5" id="KW-0229">DNA integration</keyword>
<dbReference type="Proteomes" id="UP000006094">
    <property type="component" value="Chromosome"/>
</dbReference>
<dbReference type="PATRIC" id="fig|1128398.3.peg.1565"/>
<dbReference type="GO" id="GO:0003677">
    <property type="term" value="F:DNA binding"/>
    <property type="evidence" value="ECO:0007669"/>
    <property type="project" value="UniProtKB-UniRule"/>
</dbReference>
<dbReference type="GO" id="GO:0005737">
    <property type="term" value="C:cytoplasm"/>
    <property type="evidence" value="ECO:0007669"/>
    <property type="project" value="UniProtKB-SubCell"/>
</dbReference>
<keyword evidence="6 9" id="KW-0238">DNA-binding</keyword>
<keyword evidence="2" id="KW-0963">Cytoplasm</keyword>
<evidence type="ECO:0000256" key="5">
    <source>
        <dbReference type="ARBA" id="ARBA00022908"/>
    </source>
</evidence>
<evidence type="ECO:0000256" key="4">
    <source>
        <dbReference type="ARBA" id="ARBA00022829"/>
    </source>
</evidence>
<dbReference type="STRING" id="1128398.Curi_c15290"/>
<protein>
    <submittedName>
        <fullName evidence="12">Site-specific tyrosine recombinase XerC</fullName>
    </submittedName>
</protein>
<dbReference type="InterPro" id="IPR004107">
    <property type="entry name" value="Integrase_SAM-like_N"/>
</dbReference>
<keyword evidence="7" id="KW-0233">DNA recombination</keyword>
<dbReference type="EMBL" id="CP003326">
    <property type="protein sequence ID" value="AFS78538.1"/>
    <property type="molecule type" value="Genomic_DNA"/>
</dbReference>
<reference evidence="12 13" key="1">
    <citation type="journal article" date="2012" name="PLoS ONE">
        <title>The purine-utilizing bacterium Clostridium acidurici 9a: a genome-guided metabolic reconsideration.</title>
        <authorList>
            <person name="Hartwich K."/>
            <person name="Poehlein A."/>
            <person name="Daniel R."/>
        </authorList>
    </citation>
    <scope>NUCLEOTIDE SEQUENCE [LARGE SCALE GENOMIC DNA]</scope>
    <source>
        <strain evidence="13">ATCC 7906 / DSM 604 / BCRC 14475 / CIP 104303 / KCTC 5404 / NCIMB 10678 / 9a</strain>
    </source>
</reference>
<dbReference type="PANTHER" id="PTHR30349:SF77">
    <property type="entry name" value="TYROSINE RECOMBINASE XERC"/>
    <property type="match status" value="1"/>
</dbReference>
<dbReference type="GO" id="GO:0051301">
    <property type="term" value="P:cell division"/>
    <property type="evidence" value="ECO:0007669"/>
    <property type="project" value="UniProtKB-KW"/>
</dbReference>
<evidence type="ECO:0000256" key="2">
    <source>
        <dbReference type="ARBA" id="ARBA00022490"/>
    </source>
</evidence>
<dbReference type="InterPro" id="IPR010998">
    <property type="entry name" value="Integrase_recombinase_N"/>
</dbReference>
<dbReference type="PROSITE" id="PS51900">
    <property type="entry name" value="CB"/>
    <property type="match status" value="1"/>
</dbReference>
<feature type="domain" description="Tyr recombinase" evidence="10">
    <location>
        <begin position="132"/>
        <end position="311"/>
    </location>
</feature>
<dbReference type="InterPro" id="IPR011010">
    <property type="entry name" value="DNA_brk_join_enz"/>
</dbReference>
<evidence type="ECO:0000256" key="7">
    <source>
        <dbReference type="ARBA" id="ARBA00023172"/>
    </source>
</evidence>
<dbReference type="Pfam" id="PF02899">
    <property type="entry name" value="Phage_int_SAM_1"/>
    <property type="match status" value="1"/>
</dbReference>
<dbReference type="GO" id="GO:0007059">
    <property type="term" value="P:chromosome segregation"/>
    <property type="evidence" value="ECO:0007669"/>
    <property type="project" value="UniProtKB-KW"/>
</dbReference>
<dbReference type="RefSeq" id="WP_014967674.1">
    <property type="nucleotide sequence ID" value="NC_018664.1"/>
</dbReference>
<evidence type="ECO:0000313" key="12">
    <source>
        <dbReference type="EMBL" id="AFS78538.1"/>
    </source>
</evidence>
<dbReference type="InterPro" id="IPR050090">
    <property type="entry name" value="Tyrosine_recombinase_XerCD"/>
</dbReference>
<gene>
    <name evidence="12" type="primary">xerC</name>
    <name evidence="12" type="ordered locus">Curi_c15290</name>
</gene>
<sequence length="326" mass="38243">MIDMYELPLVLEDFLNYIDTIRGKSENTVKEYHYDLRTFLRFLKIRYRLVKRDIPFQEIDITDIDIDILKKVNIQDLHAFISFVDREMDNGNHAKARKVASLKSFFKYLNGTVKLIDENPAQNLESPKIDYRHPIYLRLDEAKDFLDSIDGEFKERDYAIMTLFLNCGLRLSELVSIDIDKIRGDTLTVIGKGNKERTVYLNDACINALNKYIQVRPNENLRDEKALFISKRKNRISTQTVQYAVKKYIEKIGLDKSKFSPHKLRHTAATLMYKHGNVDIRALQQILGHENVSTTQIYTHVDDEVLRKAVKKQSFIRKLINHKNIM</sequence>
<dbReference type="InterPro" id="IPR044068">
    <property type="entry name" value="CB"/>
</dbReference>
<organism evidence="12 13">
    <name type="scientific">Gottschalkia acidurici (strain ATCC 7906 / DSM 604 / BCRC 14475 / CIP 104303 / KCTC 5404 / NCIMB 10678 / 9a)</name>
    <name type="common">Clostridium acidurici</name>
    <dbReference type="NCBI Taxonomy" id="1128398"/>
    <lineage>
        <taxon>Bacteria</taxon>
        <taxon>Bacillati</taxon>
        <taxon>Bacillota</taxon>
        <taxon>Tissierellia</taxon>
        <taxon>Tissierellales</taxon>
        <taxon>Gottschalkiaceae</taxon>
        <taxon>Gottschalkia</taxon>
    </lineage>
</organism>
<evidence type="ECO:0000256" key="1">
    <source>
        <dbReference type="ARBA" id="ARBA00004496"/>
    </source>
</evidence>
<dbReference type="HOGENOM" id="CLU_027562_9_6_9"/>
<evidence type="ECO:0000259" key="10">
    <source>
        <dbReference type="PROSITE" id="PS51898"/>
    </source>
</evidence>
<keyword evidence="8" id="KW-0131">Cell cycle</keyword>
<dbReference type="GO" id="GO:0015074">
    <property type="term" value="P:DNA integration"/>
    <property type="evidence" value="ECO:0007669"/>
    <property type="project" value="UniProtKB-KW"/>
</dbReference>
<dbReference type="InterPro" id="IPR013762">
    <property type="entry name" value="Integrase-like_cat_sf"/>
</dbReference>
<dbReference type="AlphaFoldDB" id="K0AXJ0"/>
<evidence type="ECO:0000256" key="3">
    <source>
        <dbReference type="ARBA" id="ARBA00022618"/>
    </source>
</evidence>
<evidence type="ECO:0000313" key="13">
    <source>
        <dbReference type="Proteomes" id="UP000006094"/>
    </source>
</evidence>
<keyword evidence="4" id="KW-0159">Chromosome partition</keyword>
<dbReference type="eggNOG" id="COG4974">
    <property type="taxonomic scope" value="Bacteria"/>
</dbReference>
<dbReference type="PROSITE" id="PS51898">
    <property type="entry name" value="TYR_RECOMBINASE"/>
    <property type="match status" value="1"/>
</dbReference>
<dbReference type="Gene3D" id="1.10.443.10">
    <property type="entry name" value="Intergrase catalytic core"/>
    <property type="match status" value="1"/>
</dbReference>
<dbReference type="Pfam" id="PF00589">
    <property type="entry name" value="Phage_integrase"/>
    <property type="match status" value="1"/>
</dbReference>
<evidence type="ECO:0000256" key="8">
    <source>
        <dbReference type="ARBA" id="ARBA00023306"/>
    </source>
</evidence>
<accession>K0AXJ0</accession>
<dbReference type="SUPFAM" id="SSF56349">
    <property type="entry name" value="DNA breaking-rejoining enzymes"/>
    <property type="match status" value="1"/>
</dbReference>
<evidence type="ECO:0000256" key="6">
    <source>
        <dbReference type="ARBA" id="ARBA00023125"/>
    </source>
</evidence>
<evidence type="ECO:0000259" key="11">
    <source>
        <dbReference type="PROSITE" id="PS51900"/>
    </source>
</evidence>
<keyword evidence="3" id="KW-0132">Cell division</keyword>
<comment type="subcellular location">
    <subcellularLocation>
        <location evidence="1">Cytoplasm</location>
    </subcellularLocation>
</comment>